<dbReference type="RefSeq" id="WP_054746976.1">
    <property type="nucleotide sequence ID" value="NZ_BBDV01000002.1"/>
</dbReference>
<evidence type="ECO:0000313" key="3">
    <source>
        <dbReference type="Proteomes" id="UP000238774"/>
    </source>
</evidence>
<protein>
    <recommendedName>
        <fullName evidence="1">RHS protein conserved region domain-containing protein</fullName>
    </recommendedName>
</protein>
<comment type="caution">
    <text evidence="2">The sequence shown here is derived from an EMBL/GenBank/DDBJ whole genome shotgun (WGS) entry which is preliminary data.</text>
</comment>
<proteinExistence type="predicted"/>
<reference evidence="2 3" key="1">
    <citation type="submission" date="2018-01" db="EMBL/GenBank/DDBJ databases">
        <title>Draft genome sequences of clinical isolates and type strains of oral Veillonella including Veillonella infantum sp., nov.</title>
        <authorList>
            <person name="Mashima I."/>
            <person name="Liao Y.-C."/>
            <person name="Sabharwal A."/>
            <person name="Haase E.M."/>
            <person name="Nakazawa F."/>
            <person name="Scannapieco F.A."/>
        </authorList>
    </citation>
    <scope>NUCLEOTIDE SEQUENCE [LARGE SCALE GENOMIC DNA]</scope>
    <source>
        <strain evidence="2 3">JCM 15642</strain>
    </source>
</reference>
<dbReference type="InterPro" id="IPR001826">
    <property type="entry name" value="RHS"/>
</dbReference>
<dbReference type="EMBL" id="PPCX01000010">
    <property type="protein sequence ID" value="PQL12040.1"/>
    <property type="molecule type" value="Genomic_DNA"/>
</dbReference>
<evidence type="ECO:0000259" key="1">
    <source>
        <dbReference type="Pfam" id="PF03527"/>
    </source>
</evidence>
<dbReference type="Pfam" id="PF03527">
    <property type="entry name" value="RHS"/>
    <property type="match status" value="1"/>
</dbReference>
<dbReference type="Proteomes" id="UP000238774">
    <property type="component" value="Unassembled WGS sequence"/>
</dbReference>
<dbReference type="Gene3D" id="2.180.10.10">
    <property type="entry name" value="RHS repeat-associated core"/>
    <property type="match status" value="1"/>
</dbReference>
<gene>
    <name evidence="2" type="ORF">VRHSUH09_06325</name>
</gene>
<evidence type="ECO:0000313" key="2">
    <source>
        <dbReference type="EMBL" id="PQL12040.1"/>
    </source>
</evidence>
<name>A0ABX5C0Z4_9FIRM</name>
<sequence length="84" mass="10018">MWHARGFCFSDDLEEETGFVWDGRYTYIYTDSDGYALLAQVRDWITEDGESRQQTHYFHCDKIGIPREMTDKDSNLLWYGEYTA</sequence>
<accession>A0ABX5C0Z4</accession>
<feature type="domain" description="RHS protein conserved region" evidence="1">
    <location>
        <begin position="56"/>
        <end position="83"/>
    </location>
</feature>
<organism evidence="2 3">
    <name type="scientific">Veillonella rogosae JCM 15642</name>
    <dbReference type="NCBI Taxonomy" id="1298595"/>
    <lineage>
        <taxon>Bacteria</taxon>
        <taxon>Bacillati</taxon>
        <taxon>Bacillota</taxon>
        <taxon>Negativicutes</taxon>
        <taxon>Veillonellales</taxon>
        <taxon>Veillonellaceae</taxon>
        <taxon>Veillonella</taxon>
    </lineage>
</organism>
<keyword evidence="3" id="KW-1185">Reference proteome</keyword>